<feature type="binding site" evidence="12">
    <location>
        <position position="343"/>
    </location>
    <ligand>
        <name>Zn(2+)</name>
        <dbReference type="ChEBI" id="CHEBI:29105"/>
        <label>2</label>
    </ligand>
</feature>
<dbReference type="NCBIfam" id="TIGR00595">
    <property type="entry name" value="priA"/>
    <property type="match status" value="1"/>
</dbReference>
<keyword evidence="2 12" id="KW-0235">DNA replication</keyword>
<organism evidence="14 15">
    <name type="scientific">Marispirochaeta aestuarii</name>
    <dbReference type="NCBI Taxonomy" id="1963862"/>
    <lineage>
        <taxon>Bacteria</taxon>
        <taxon>Pseudomonadati</taxon>
        <taxon>Spirochaetota</taxon>
        <taxon>Spirochaetia</taxon>
        <taxon>Spirochaetales</taxon>
        <taxon>Spirochaetaceae</taxon>
        <taxon>Marispirochaeta</taxon>
    </lineage>
</organism>
<keyword evidence="5 12" id="KW-0378">Hydrolase</keyword>
<evidence type="ECO:0000313" key="15">
    <source>
        <dbReference type="Proteomes" id="UP000192343"/>
    </source>
</evidence>
<dbReference type="Pfam" id="PF00271">
    <property type="entry name" value="Helicase_C"/>
    <property type="match status" value="1"/>
</dbReference>
<dbReference type="GO" id="GO:0003677">
    <property type="term" value="F:DNA binding"/>
    <property type="evidence" value="ECO:0007669"/>
    <property type="project" value="UniProtKB-UniRule"/>
</dbReference>
<dbReference type="InterPro" id="IPR014001">
    <property type="entry name" value="Helicase_ATP-bd"/>
</dbReference>
<evidence type="ECO:0000256" key="3">
    <source>
        <dbReference type="ARBA" id="ARBA00022723"/>
    </source>
</evidence>
<dbReference type="InterPro" id="IPR027417">
    <property type="entry name" value="P-loop_NTPase"/>
</dbReference>
<dbReference type="PROSITE" id="PS51192">
    <property type="entry name" value="HELICASE_ATP_BIND_1"/>
    <property type="match status" value="1"/>
</dbReference>
<dbReference type="InterPro" id="IPR001650">
    <property type="entry name" value="Helicase_C-like"/>
</dbReference>
<feature type="domain" description="Helicase ATP-binding" evidence="13">
    <location>
        <begin position="111"/>
        <end position="277"/>
    </location>
</feature>
<reference evidence="14 15" key="1">
    <citation type="submission" date="2017-03" db="EMBL/GenBank/DDBJ databases">
        <title>Draft Genome sequence of Marispirochaeta sp. strain JC444.</title>
        <authorList>
            <person name="Shivani Y."/>
            <person name="Subhash Y."/>
            <person name="Sasikala C."/>
            <person name="Ramana C."/>
        </authorList>
    </citation>
    <scope>NUCLEOTIDE SEQUENCE [LARGE SCALE GENOMIC DNA]</scope>
    <source>
        <strain evidence="14 15">JC444</strain>
    </source>
</reference>
<dbReference type="PANTHER" id="PTHR30580">
    <property type="entry name" value="PRIMOSOMAL PROTEIN N"/>
    <property type="match status" value="1"/>
</dbReference>
<dbReference type="GO" id="GO:0006270">
    <property type="term" value="P:DNA replication initiation"/>
    <property type="evidence" value="ECO:0007669"/>
    <property type="project" value="TreeGrafter"/>
</dbReference>
<dbReference type="GO" id="GO:0008270">
    <property type="term" value="F:zinc ion binding"/>
    <property type="evidence" value="ECO:0007669"/>
    <property type="project" value="UniProtKB-UniRule"/>
</dbReference>
<dbReference type="Pfam" id="PF00270">
    <property type="entry name" value="DEAD"/>
    <property type="match status" value="1"/>
</dbReference>
<evidence type="ECO:0000256" key="6">
    <source>
        <dbReference type="ARBA" id="ARBA00022806"/>
    </source>
</evidence>
<dbReference type="FunFam" id="3.40.50.300:FF:000489">
    <property type="entry name" value="Primosome assembly protein PriA"/>
    <property type="match status" value="1"/>
</dbReference>
<comment type="subunit">
    <text evidence="12">Component of the replication restart primosome.</text>
</comment>
<protein>
    <recommendedName>
        <fullName evidence="12">Replication restart protein PriA</fullName>
    </recommendedName>
    <alternativeName>
        <fullName evidence="12">ATP-dependent DNA helicase PriA</fullName>
        <ecNumber evidence="12">5.6.2.4</ecNumber>
    </alternativeName>
    <alternativeName>
        <fullName evidence="12">DNA 3'-5' helicase PriA</fullName>
    </alternativeName>
</protein>
<feature type="binding site" evidence="12">
    <location>
        <position position="374"/>
    </location>
    <ligand>
        <name>Zn(2+)</name>
        <dbReference type="ChEBI" id="CHEBI:29105"/>
        <label>1</label>
    </ligand>
</feature>
<dbReference type="InterPro" id="IPR042115">
    <property type="entry name" value="PriA_3primeBD_sf"/>
</dbReference>
<keyword evidence="15" id="KW-1185">Reference proteome</keyword>
<dbReference type="InterPro" id="IPR005259">
    <property type="entry name" value="PriA"/>
</dbReference>
<dbReference type="GO" id="GO:0006269">
    <property type="term" value="P:DNA replication, synthesis of primer"/>
    <property type="evidence" value="ECO:0007669"/>
    <property type="project" value="UniProtKB-KW"/>
</dbReference>
<feature type="binding site" evidence="12">
    <location>
        <position position="337"/>
    </location>
    <ligand>
        <name>Zn(2+)</name>
        <dbReference type="ChEBI" id="CHEBI:29105"/>
        <label>1</label>
    </ligand>
</feature>
<proteinExistence type="inferred from homology"/>
<dbReference type="GO" id="GO:0006310">
    <property type="term" value="P:DNA recombination"/>
    <property type="evidence" value="ECO:0007669"/>
    <property type="project" value="InterPro"/>
</dbReference>
<dbReference type="STRING" id="1963862.B4O97_14605"/>
<comment type="cofactor">
    <cofactor evidence="12">
        <name>Zn(2+)</name>
        <dbReference type="ChEBI" id="CHEBI:29105"/>
    </cofactor>
    <text evidence="12">Binds 2 zinc ions per subunit.</text>
</comment>
<dbReference type="PANTHER" id="PTHR30580:SF0">
    <property type="entry name" value="PRIMOSOMAL PROTEIN N"/>
    <property type="match status" value="1"/>
</dbReference>
<dbReference type="InterPro" id="IPR011545">
    <property type="entry name" value="DEAD/DEAH_box_helicase_dom"/>
</dbReference>
<dbReference type="SUPFAM" id="SSF52540">
    <property type="entry name" value="P-loop containing nucleoside triphosphate hydrolases"/>
    <property type="match status" value="1"/>
</dbReference>
<name>A0A1Y1RVF3_9SPIO</name>
<evidence type="ECO:0000256" key="11">
    <source>
        <dbReference type="ARBA" id="ARBA00048988"/>
    </source>
</evidence>
<keyword evidence="6 12" id="KW-0347">Helicase</keyword>
<evidence type="ECO:0000313" key="14">
    <source>
        <dbReference type="EMBL" id="ORC33934.1"/>
    </source>
</evidence>
<dbReference type="Pfam" id="PF18319">
    <property type="entry name" value="Zn_ribbon_PriA"/>
    <property type="match status" value="1"/>
</dbReference>
<dbReference type="GO" id="GO:0043138">
    <property type="term" value="F:3'-5' DNA helicase activity"/>
    <property type="evidence" value="ECO:0007669"/>
    <property type="project" value="UniProtKB-EC"/>
</dbReference>
<evidence type="ECO:0000256" key="1">
    <source>
        <dbReference type="ARBA" id="ARBA00022515"/>
    </source>
</evidence>
<dbReference type="CDD" id="cd18804">
    <property type="entry name" value="SF2_C_priA"/>
    <property type="match status" value="1"/>
</dbReference>
<evidence type="ECO:0000256" key="10">
    <source>
        <dbReference type="ARBA" id="ARBA00023235"/>
    </source>
</evidence>
<dbReference type="SMART" id="SM00490">
    <property type="entry name" value="HELICc"/>
    <property type="match status" value="1"/>
</dbReference>
<dbReference type="CDD" id="cd17929">
    <property type="entry name" value="DEXHc_priA"/>
    <property type="match status" value="1"/>
</dbReference>
<comment type="similarity">
    <text evidence="12">Belongs to the helicase family. PriA subfamily.</text>
</comment>
<feature type="binding site" evidence="12">
    <location>
        <position position="334"/>
    </location>
    <ligand>
        <name>Zn(2+)</name>
        <dbReference type="ChEBI" id="CHEBI:29105"/>
        <label>1</label>
    </ligand>
</feature>
<evidence type="ECO:0000256" key="8">
    <source>
        <dbReference type="ARBA" id="ARBA00022840"/>
    </source>
</evidence>
<keyword evidence="8 12" id="KW-0067">ATP-binding</keyword>
<feature type="binding site" evidence="12">
    <location>
        <position position="364"/>
    </location>
    <ligand>
        <name>Zn(2+)</name>
        <dbReference type="ChEBI" id="CHEBI:29105"/>
        <label>2</label>
    </ligand>
</feature>
<evidence type="ECO:0000259" key="13">
    <source>
        <dbReference type="PROSITE" id="PS51192"/>
    </source>
</evidence>
<dbReference type="Pfam" id="PF17764">
    <property type="entry name" value="PriA_3primeBD"/>
    <property type="match status" value="1"/>
</dbReference>
<dbReference type="Proteomes" id="UP000192343">
    <property type="component" value="Unassembled WGS sequence"/>
</dbReference>
<feature type="binding site" evidence="12">
    <location>
        <position position="346"/>
    </location>
    <ligand>
        <name>Zn(2+)</name>
        <dbReference type="ChEBI" id="CHEBI:29105"/>
        <label>2</label>
    </ligand>
</feature>
<keyword evidence="7 12" id="KW-0862">Zinc</keyword>
<accession>A0A1Y1RVF3</accession>
<keyword evidence="3 12" id="KW-0479">Metal-binding</keyword>
<dbReference type="EMBL" id="MWQY01000017">
    <property type="protein sequence ID" value="ORC33934.1"/>
    <property type="molecule type" value="Genomic_DNA"/>
</dbReference>
<comment type="catalytic activity">
    <reaction evidence="12">
        <text>Couples ATP hydrolysis with the unwinding of duplex DNA by translocating in the 3'-5' direction.</text>
        <dbReference type="EC" id="5.6.2.4"/>
    </reaction>
</comment>
<evidence type="ECO:0000256" key="5">
    <source>
        <dbReference type="ARBA" id="ARBA00022801"/>
    </source>
</evidence>
<evidence type="ECO:0000256" key="9">
    <source>
        <dbReference type="ARBA" id="ARBA00023125"/>
    </source>
</evidence>
<dbReference type="InterPro" id="IPR041222">
    <property type="entry name" value="PriA_3primeBD"/>
</dbReference>
<dbReference type="Gene3D" id="3.40.50.300">
    <property type="entry name" value="P-loop containing nucleotide triphosphate hydrolases"/>
    <property type="match status" value="2"/>
</dbReference>
<comment type="function">
    <text evidence="12">Initiates the restart of stalled replication forks, which reloads the replicative helicase on sites other than the origin of replication. Recognizes and binds to abandoned replication forks and remodels them to uncover a helicase loading site. Promotes assembly of the primosome at these replication forks.</text>
</comment>
<dbReference type="HAMAP" id="MF_00983">
    <property type="entry name" value="PriA"/>
    <property type="match status" value="1"/>
</dbReference>
<evidence type="ECO:0000256" key="7">
    <source>
        <dbReference type="ARBA" id="ARBA00022833"/>
    </source>
</evidence>
<dbReference type="InterPro" id="IPR040498">
    <property type="entry name" value="PriA_CRR"/>
</dbReference>
<dbReference type="GO" id="GO:0016887">
    <property type="term" value="F:ATP hydrolysis activity"/>
    <property type="evidence" value="ECO:0007669"/>
    <property type="project" value="RHEA"/>
</dbReference>
<dbReference type="GO" id="GO:0005524">
    <property type="term" value="F:ATP binding"/>
    <property type="evidence" value="ECO:0007669"/>
    <property type="project" value="UniProtKB-UniRule"/>
</dbReference>
<comment type="catalytic activity">
    <reaction evidence="11 12">
        <text>ATP + H2O = ADP + phosphate + H(+)</text>
        <dbReference type="Rhea" id="RHEA:13065"/>
        <dbReference type="ChEBI" id="CHEBI:15377"/>
        <dbReference type="ChEBI" id="CHEBI:15378"/>
        <dbReference type="ChEBI" id="CHEBI:30616"/>
        <dbReference type="ChEBI" id="CHEBI:43474"/>
        <dbReference type="ChEBI" id="CHEBI:456216"/>
        <dbReference type="EC" id="5.6.2.4"/>
    </reaction>
</comment>
<dbReference type="InterPro" id="IPR041236">
    <property type="entry name" value="PriA_C"/>
</dbReference>
<evidence type="ECO:0000256" key="4">
    <source>
        <dbReference type="ARBA" id="ARBA00022741"/>
    </source>
</evidence>
<sequence length="626" mass="69579">MNAGPGYRVEVDFRRRKVVAFVLSVSPDPPSGDFTLKDILRVLDNEPVFGESEADLARWTARRYFSSVGEVLSSMLPGGKKESSMPSILPEDDVPLSEFTLSDEQQDAVRAILDPDTRPIYLYGITGSGKTAVFFSAATEVLKRGDGVIYLVPEISLTHQIVREAVSRFGNIVSVWHSRITPSQRLTEWRRIRSGEARLVIGARSAVFAPVARLGLIILDEEHEGSYKSGSSPRYHARQIAMYRTKKDAASLVMGSATPSVEASYLMEQGQLRTLHLTRRLAGGAPPQMKILDMRGEKGVISAELAAGLKRTLADKRQAILFLNRRGFSYFFHCRSCGYEMRCEHCSVSLTFHKSRGIMLCHYCGYQSRPVQVCPECGSLDVGYSGYGTEGIEEEIAALFPDARIARVDTDSVSRKGSLRKILGDFRQGKLDILLGTQMVAKGLNFPGVRLVGIVMADTTLMLPDFRAAERTFALLTQVAGRAGRFHPDGEVLIQTFHGQAPAIRLAAESRQEDFYEEELSVRRSLGFPPFARLIRILFRGKRRDKVLAASRQFCTALERDLPRGIDLLGPSEAPLAVISGNYRIHAILRGEEFPVLYDFCSFFLERIDPPSGVYREVDVDPVSLL</sequence>
<comment type="caution">
    <text evidence="14">The sequence shown here is derived from an EMBL/GenBank/DDBJ whole genome shotgun (WGS) entry which is preliminary data.</text>
</comment>
<keyword evidence="1 12" id="KW-0639">Primosome</keyword>
<dbReference type="EC" id="5.6.2.4" evidence="12"/>
<evidence type="ECO:0000256" key="12">
    <source>
        <dbReference type="HAMAP-Rule" id="MF_00983"/>
    </source>
</evidence>
<dbReference type="AlphaFoldDB" id="A0A1Y1RVF3"/>
<keyword evidence="4 12" id="KW-0547">Nucleotide-binding</keyword>
<keyword evidence="10 12" id="KW-0413">Isomerase</keyword>
<dbReference type="Pfam" id="PF18074">
    <property type="entry name" value="PriA_C"/>
    <property type="match status" value="1"/>
</dbReference>
<keyword evidence="9 12" id="KW-0238">DNA-binding</keyword>
<feature type="binding site" evidence="12">
    <location>
        <position position="377"/>
    </location>
    <ligand>
        <name>Zn(2+)</name>
        <dbReference type="ChEBI" id="CHEBI:29105"/>
        <label>1</label>
    </ligand>
</feature>
<evidence type="ECO:0000256" key="2">
    <source>
        <dbReference type="ARBA" id="ARBA00022705"/>
    </source>
</evidence>
<dbReference type="GO" id="GO:1990077">
    <property type="term" value="C:primosome complex"/>
    <property type="evidence" value="ECO:0007669"/>
    <property type="project" value="UniProtKB-UniRule"/>
</dbReference>
<feature type="binding site" evidence="12">
    <location>
        <position position="361"/>
    </location>
    <ligand>
        <name>Zn(2+)</name>
        <dbReference type="ChEBI" id="CHEBI:29105"/>
        <label>2</label>
    </ligand>
</feature>
<dbReference type="SMART" id="SM00487">
    <property type="entry name" value="DEXDc"/>
    <property type="match status" value="1"/>
</dbReference>
<dbReference type="GO" id="GO:0006302">
    <property type="term" value="P:double-strand break repair"/>
    <property type="evidence" value="ECO:0007669"/>
    <property type="project" value="InterPro"/>
</dbReference>
<gene>
    <name evidence="12" type="primary">priA</name>
    <name evidence="14" type="ORF">B4O97_14605</name>
</gene>
<dbReference type="Gene3D" id="3.40.1440.60">
    <property type="entry name" value="PriA, 3(prime) DNA-binding domain"/>
    <property type="match status" value="1"/>
</dbReference>